<name>A0A8H3L9M6_9GLOM</name>
<organism evidence="1 2">
    <name type="scientific">Rhizophagus clarus</name>
    <dbReference type="NCBI Taxonomy" id="94130"/>
    <lineage>
        <taxon>Eukaryota</taxon>
        <taxon>Fungi</taxon>
        <taxon>Fungi incertae sedis</taxon>
        <taxon>Mucoromycota</taxon>
        <taxon>Glomeromycotina</taxon>
        <taxon>Glomeromycetes</taxon>
        <taxon>Glomerales</taxon>
        <taxon>Glomeraceae</taxon>
        <taxon>Rhizophagus</taxon>
    </lineage>
</organism>
<accession>A0A8H3L9M6</accession>
<comment type="caution">
    <text evidence="1">The sequence shown here is derived from an EMBL/GenBank/DDBJ whole genome shotgun (WGS) entry which is preliminary data.</text>
</comment>
<protein>
    <submittedName>
        <fullName evidence="1">Uncharacterized protein</fullName>
    </submittedName>
</protein>
<proteinExistence type="predicted"/>
<evidence type="ECO:0000313" key="1">
    <source>
        <dbReference type="EMBL" id="GES81629.1"/>
    </source>
</evidence>
<evidence type="ECO:0000313" key="2">
    <source>
        <dbReference type="Proteomes" id="UP000615446"/>
    </source>
</evidence>
<dbReference type="AlphaFoldDB" id="A0A8H3L9M6"/>
<dbReference type="Proteomes" id="UP000615446">
    <property type="component" value="Unassembled WGS sequence"/>
</dbReference>
<reference evidence="1" key="1">
    <citation type="submission" date="2019-10" db="EMBL/GenBank/DDBJ databases">
        <title>Conservation and host-specific expression of non-tandemly repeated heterogenous ribosome RNA gene in arbuscular mycorrhizal fungi.</title>
        <authorList>
            <person name="Maeda T."/>
            <person name="Kobayashi Y."/>
            <person name="Nakagawa T."/>
            <person name="Ezawa T."/>
            <person name="Yamaguchi K."/>
            <person name="Bino T."/>
            <person name="Nishimoto Y."/>
            <person name="Shigenobu S."/>
            <person name="Kawaguchi M."/>
        </authorList>
    </citation>
    <scope>NUCLEOTIDE SEQUENCE</scope>
    <source>
        <strain evidence="1">HR1</strain>
    </source>
</reference>
<sequence>MALHDVRNQRKMQIIAEKNEFDISDSNYTSYGFLLFQLITKDVYANRRNPRNKSVTGRKILKHFAPSQGRNI</sequence>
<gene>
    <name evidence="1" type="ORF">RCL2_000887500</name>
</gene>
<dbReference type="EMBL" id="BLAL01000058">
    <property type="protein sequence ID" value="GES81629.1"/>
    <property type="molecule type" value="Genomic_DNA"/>
</dbReference>